<keyword evidence="4" id="KW-1185">Reference proteome</keyword>
<evidence type="ECO:0000313" key="3">
    <source>
        <dbReference type="EMBL" id="SFF97304.1"/>
    </source>
</evidence>
<dbReference type="SUPFAM" id="SSF82171">
    <property type="entry name" value="DPP6 N-terminal domain-like"/>
    <property type="match status" value="1"/>
</dbReference>
<protein>
    <submittedName>
        <fullName evidence="3">Por secretion system C-terminal sorting domain-containing protein</fullName>
    </submittedName>
</protein>
<dbReference type="AlphaFoldDB" id="A0A1I2N0C0"/>
<name>A0A1I2N0C0_9BACT</name>
<feature type="chain" id="PRO_5011756119" evidence="1">
    <location>
        <begin position="21"/>
        <end position="468"/>
    </location>
</feature>
<dbReference type="Proteomes" id="UP000198724">
    <property type="component" value="Unassembled WGS sequence"/>
</dbReference>
<dbReference type="STRING" id="1436961.SAMN05421739_101552"/>
<dbReference type="EMBL" id="FOOT01000001">
    <property type="protein sequence ID" value="SFF97304.1"/>
    <property type="molecule type" value="Genomic_DNA"/>
</dbReference>
<dbReference type="Pfam" id="PF18962">
    <property type="entry name" value="Por_Secre_tail"/>
    <property type="match status" value="1"/>
</dbReference>
<feature type="signal peptide" evidence="1">
    <location>
        <begin position="1"/>
        <end position="20"/>
    </location>
</feature>
<dbReference type="RefSeq" id="WP_092098773.1">
    <property type="nucleotide sequence ID" value="NZ_FOOT01000001.1"/>
</dbReference>
<organism evidence="3 4">
    <name type="scientific">Pontibacter chinhatensis</name>
    <dbReference type="NCBI Taxonomy" id="1436961"/>
    <lineage>
        <taxon>Bacteria</taxon>
        <taxon>Pseudomonadati</taxon>
        <taxon>Bacteroidota</taxon>
        <taxon>Cytophagia</taxon>
        <taxon>Cytophagales</taxon>
        <taxon>Hymenobacteraceae</taxon>
        <taxon>Pontibacter</taxon>
    </lineage>
</organism>
<evidence type="ECO:0000256" key="1">
    <source>
        <dbReference type="SAM" id="SignalP"/>
    </source>
</evidence>
<proteinExistence type="predicted"/>
<dbReference type="OrthoDB" id="9802683at2"/>
<dbReference type="NCBIfam" id="TIGR04183">
    <property type="entry name" value="Por_Secre_tail"/>
    <property type="match status" value="1"/>
</dbReference>
<evidence type="ECO:0000313" key="4">
    <source>
        <dbReference type="Proteomes" id="UP000198724"/>
    </source>
</evidence>
<gene>
    <name evidence="3" type="ORF">SAMN05421739_101552</name>
</gene>
<sequence>MIRIFTVISLLLVSHIFAAAQESTGFLQVNELKPLSATKDTGETPQSKVWSYAGAYWAILPDASGTHVWKLNGDTWVKQLKISDTLFKADCKVVDNQVHVLLFRGRDIISMVSLEYASGSYKFWSKRPEKVDINIGKDAFTATIEVDSKGRMWLASDAASSVDVRWSDAPYTTWSEPVRLAEGLTNDDICSIVALSGKIGVMWTDVTKKRYGFKVHTDDADPASWSEDEVPSSQSALEVGGGMVGNTLNLVSASDGTLYAAIKTSFNTAGHPRLALLIRRPSGSWDDLYPVSSSGDRPIVILNEKARKIRVVYNTSMANNNDIVYKESPSSDISFTPETLLFKGPYTDATSAKDKFDQGVVILASNGTQTAGVIAFDELPEEECCDWALYPNPFNDTTSLYFATQGDGRYHLTIYSSAGEKITSLSGDARAGEMNRIEILGERFASGLYMVKLQTEEKSRVFKVILNK</sequence>
<feature type="domain" description="Secretion system C-terminal sorting" evidence="2">
    <location>
        <begin position="389"/>
        <end position="465"/>
    </location>
</feature>
<reference evidence="4" key="1">
    <citation type="submission" date="2016-10" db="EMBL/GenBank/DDBJ databases">
        <authorList>
            <person name="Varghese N."/>
            <person name="Submissions S."/>
        </authorList>
    </citation>
    <scope>NUCLEOTIDE SEQUENCE [LARGE SCALE GENOMIC DNA]</scope>
    <source>
        <strain evidence="4">LP51</strain>
    </source>
</reference>
<accession>A0A1I2N0C0</accession>
<dbReference type="InterPro" id="IPR026444">
    <property type="entry name" value="Secre_tail"/>
</dbReference>
<evidence type="ECO:0000259" key="2">
    <source>
        <dbReference type="Pfam" id="PF18962"/>
    </source>
</evidence>
<keyword evidence="1" id="KW-0732">Signal</keyword>